<reference evidence="6 7" key="1">
    <citation type="submission" date="2016-05" db="EMBL/GenBank/DDBJ databases">
        <title>Niabella ginsenosidivorans BS26 whole genome sequencing.</title>
        <authorList>
            <person name="Im W.T."/>
            <person name="Siddiqi M.Z."/>
        </authorList>
    </citation>
    <scope>NUCLEOTIDE SEQUENCE [LARGE SCALE GENOMIC DNA]</scope>
    <source>
        <strain evidence="6 7">BS26</strain>
    </source>
</reference>
<dbReference type="STRING" id="1176587.A8C56_21625"/>
<sequence>MSLKNLLQTAFIFYIQGHCIAPLFAQTKDSVLIKGQIADSLQQPVAWATITLAKGDSVIFTTPTNEHGAFSFAIKRGMGGSLTITSAAYLPFTTPIHWGQVVSGKLDLGRLTLQQSGKNLQNVTVTAARPLIKKETDKLVYNTEADPESKFRSVLDIMKKVPYLSVDGQENLTLKGNSSYRILINGKPSGAVDNDPKNFLKTLPASTIQSIEVYTIPPAKYDAEGLGGVINIITTKRVGEGYKGSTNISEGFPSGGPSGGFSFTATHKKLGVELYGGGSFSSNPRVANTTNRTTSGDEPTHLNVSGNHKSRNNGRYIGTQFSYDLDSLQLFTVQLNLNEFNSKDNRNRSSVLQQEATTLQQFTMAGKTIAGNNGFDGGLNYQLGFRNDKSRLLTVSYRYMQYKTSSTDYNDFLKAINYPVTDFNQYNNTSTMEHTGQVDYIQNIKKVKMEAGIKTIFRDNKSQFNTMEYDSATDRFLDDPAQQDAFTNHQAILSAYNTYSFSLKSWGFKAGARLEETINDIDFASTQTTVNNNYFSLVPSVVINKSYTNGTYISLGYNQRLKRPGINRLNPFVNLSDPNFITYGNPDLKPSLIHNFDLGYGSNKKQSINIGLSYAFSNNLDLKTSRYDTASKVTFTTYDNSGKIAALMLNYNLNLAITKALRTVINGNIANFWIQSAVDLRIVKTQQLLYTATISNKYTFTKGWIVNASVYLYGKNLAPAQIQGTVSGYAATGFSVSKNLIENKLSLSAYINNPFTKFRNSRTEITSYDFAETTLNQEYFRKAGFSINYRFGKLKRDIKKNKRGISNNDVSN</sequence>
<feature type="compositionally biased region" description="Polar residues" evidence="4">
    <location>
        <begin position="281"/>
        <end position="307"/>
    </location>
</feature>
<evidence type="ECO:0000256" key="4">
    <source>
        <dbReference type="SAM" id="MobiDB-lite"/>
    </source>
</evidence>
<dbReference type="SUPFAM" id="SSF56935">
    <property type="entry name" value="Porins"/>
    <property type="match status" value="1"/>
</dbReference>
<dbReference type="Pfam" id="PF14905">
    <property type="entry name" value="OMP_b-brl_3"/>
    <property type="match status" value="1"/>
</dbReference>
<evidence type="ECO:0000256" key="1">
    <source>
        <dbReference type="ARBA" id="ARBA00004442"/>
    </source>
</evidence>
<dbReference type="PANTHER" id="PTHR40980">
    <property type="entry name" value="PLUG DOMAIN-CONTAINING PROTEIN"/>
    <property type="match status" value="1"/>
</dbReference>
<dbReference type="PANTHER" id="PTHR40980:SF4">
    <property type="entry name" value="TONB-DEPENDENT RECEPTOR-LIKE BETA-BARREL DOMAIN-CONTAINING PROTEIN"/>
    <property type="match status" value="1"/>
</dbReference>
<evidence type="ECO:0000313" key="7">
    <source>
        <dbReference type="Proteomes" id="UP000077667"/>
    </source>
</evidence>
<dbReference type="SUPFAM" id="SSF49464">
    <property type="entry name" value="Carboxypeptidase regulatory domain-like"/>
    <property type="match status" value="1"/>
</dbReference>
<dbReference type="OrthoDB" id="905812at2"/>
<dbReference type="InterPro" id="IPR036942">
    <property type="entry name" value="Beta-barrel_TonB_sf"/>
</dbReference>
<gene>
    <name evidence="6" type="ORF">A8C56_21625</name>
</gene>
<dbReference type="Gene3D" id="2.40.170.20">
    <property type="entry name" value="TonB-dependent receptor, beta-barrel domain"/>
    <property type="match status" value="1"/>
</dbReference>
<dbReference type="InterPro" id="IPR008969">
    <property type="entry name" value="CarboxyPept-like_regulatory"/>
</dbReference>
<keyword evidence="3" id="KW-0998">Cell outer membrane</keyword>
<dbReference type="AlphaFoldDB" id="A0A1A9I939"/>
<proteinExistence type="predicted"/>
<feature type="region of interest" description="Disordered" evidence="4">
    <location>
        <begin position="281"/>
        <end position="313"/>
    </location>
</feature>
<accession>A0A1A9I939</accession>
<dbReference type="Gene3D" id="2.170.130.10">
    <property type="entry name" value="TonB-dependent receptor, plug domain"/>
    <property type="match status" value="1"/>
</dbReference>
<dbReference type="InterPro" id="IPR041700">
    <property type="entry name" value="OMP_b-brl_3"/>
</dbReference>
<evidence type="ECO:0000259" key="5">
    <source>
        <dbReference type="Pfam" id="PF14905"/>
    </source>
</evidence>
<evidence type="ECO:0000313" key="6">
    <source>
        <dbReference type="EMBL" id="ANH83230.1"/>
    </source>
</evidence>
<dbReference type="Proteomes" id="UP000077667">
    <property type="component" value="Chromosome"/>
</dbReference>
<dbReference type="InterPro" id="IPR037066">
    <property type="entry name" value="Plug_dom_sf"/>
</dbReference>
<name>A0A1A9I939_9BACT</name>
<keyword evidence="7" id="KW-1185">Reference proteome</keyword>
<organism evidence="6 7">
    <name type="scientific">Niabella ginsenosidivorans</name>
    <dbReference type="NCBI Taxonomy" id="1176587"/>
    <lineage>
        <taxon>Bacteria</taxon>
        <taxon>Pseudomonadati</taxon>
        <taxon>Bacteroidota</taxon>
        <taxon>Chitinophagia</taxon>
        <taxon>Chitinophagales</taxon>
        <taxon>Chitinophagaceae</taxon>
        <taxon>Niabella</taxon>
    </lineage>
</organism>
<feature type="domain" description="Outer membrane protein beta-barrel" evidence="5">
    <location>
        <begin position="388"/>
        <end position="789"/>
    </location>
</feature>
<dbReference type="EMBL" id="CP015772">
    <property type="protein sequence ID" value="ANH83230.1"/>
    <property type="molecule type" value="Genomic_DNA"/>
</dbReference>
<dbReference type="GO" id="GO:0009279">
    <property type="term" value="C:cell outer membrane"/>
    <property type="evidence" value="ECO:0007669"/>
    <property type="project" value="UniProtKB-SubCell"/>
</dbReference>
<evidence type="ECO:0000256" key="3">
    <source>
        <dbReference type="ARBA" id="ARBA00023237"/>
    </source>
</evidence>
<dbReference type="KEGG" id="nia:A8C56_21625"/>
<evidence type="ECO:0000256" key="2">
    <source>
        <dbReference type="ARBA" id="ARBA00023136"/>
    </source>
</evidence>
<keyword evidence="2" id="KW-0472">Membrane</keyword>
<comment type="subcellular location">
    <subcellularLocation>
        <location evidence="1">Cell outer membrane</location>
    </subcellularLocation>
</comment>
<protein>
    <recommendedName>
        <fullName evidence="5">Outer membrane protein beta-barrel domain-containing protein</fullName>
    </recommendedName>
</protein>